<keyword evidence="5" id="KW-1185">Reference proteome</keyword>
<dbReference type="AlphaFoldDB" id="A0AAD9IVL1"/>
<dbReference type="Gene3D" id="1.10.600.10">
    <property type="entry name" value="Farnesyl Diphosphate Synthase"/>
    <property type="match status" value="2"/>
</dbReference>
<sequence length="281" mass="32424">MLHFCKICSRILSVKLRVNVIAGSKRYKSSNVAGHPQYCCDVVRKGDYENYLTCLLLPNDARTSAFAIRAFNVEVAQIQDIVSEKHIGLMRIQFWREALDKIFQGIPPESPIAMELARAHRKNKLSKQWFVRMLEARNLRRCIKDVHADHVASHVGKAIGVTTLVRAVPHHAQKRQVYLPTDLMIQHEVSQEDIIRGCQDQRVKDLIYDVASIAHQQLKVAREMKSSLPKNTYLALLSTASCELYLKALQRVDFNVFDPRLQGRNNWLPLVIWLQKIRRTY</sequence>
<evidence type="ECO:0000256" key="1">
    <source>
        <dbReference type="ARBA" id="ARBA00001805"/>
    </source>
</evidence>
<dbReference type="EMBL" id="JAODUP010001109">
    <property type="protein sequence ID" value="KAK2141392.1"/>
    <property type="molecule type" value="Genomic_DNA"/>
</dbReference>
<evidence type="ECO:0000313" key="5">
    <source>
        <dbReference type="Proteomes" id="UP001208570"/>
    </source>
</evidence>
<dbReference type="Pfam" id="PF00494">
    <property type="entry name" value="SQS_PSY"/>
    <property type="match status" value="2"/>
</dbReference>
<proteinExistence type="predicted"/>
<dbReference type="Proteomes" id="UP001208570">
    <property type="component" value="Unassembled WGS sequence"/>
</dbReference>
<protein>
    <recommendedName>
        <fullName evidence="2">15-cis-phytoene synthase</fullName>
        <ecNumber evidence="2">2.5.1.32</ecNumber>
    </recommendedName>
</protein>
<name>A0AAD9IVL1_9ANNE</name>
<dbReference type="GO" id="GO:0016117">
    <property type="term" value="P:carotenoid biosynthetic process"/>
    <property type="evidence" value="ECO:0007669"/>
    <property type="project" value="UniProtKB-KW"/>
</dbReference>
<organism evidence="4 5">
    <name type="scientific">Paralvinella palmiformis</name>
    <dbReference type="NCBI Taxonomy" id="53620"/>
    <lineage>
        <taxon>Eukaryota</taxon>
        <taxon>Metazoa</taxon>
        <taxon>Spiralia</taxon>
        <taxon>Lophotrochozoa</taxon>
        <taxon>Annelida</taxon>
        <taxon>Polychaeta</taxon>
        <taxon>Sedentaria</taxon>
        <taxon>Canalipalpata</taxon>
        <taxon>Terebellida</taxon>
        <taxon>Terebelliformia</taxon>
        <taxon>Alvinellidae</taxon>
        <taxon>Paralvinella</taxon>
    </lineage>
</organism>
<dbReference type="SUPFAM" id="SSF48576">
    <property type="entry name" value="Terpenoid synthases"/>
    <property type="match status" value="1"/>
</dbReference>
<dbReference type="InterPro" id="IPR008949">
    <property type="entry name" value="Isoprenoid_synthase_dom_sf"/>
</dbReference>
<evidence type="ECO:0000256" key="3">
    <source>
        <dbReference type="ARBA" id="ARBA00022746"/>
    </source>
</evidence>
<comment type="caution">
    <text evidence="4">The sequence shown here is derived from an EMBL/GenBank/DDBJ whole genome shotgun (WGS) entry which is preliminary data.</text>
</comment>
<keyword evidence="3" id="KW-0125">Carotenoid biosynthesis</keyword>
<accession>A0AAD9IVL1</accession>
<dbReference type="EC" id="2.5.1.32" evidence="2"/>
<comment type="catalytic activity">
    <reaction evidence="1">
        <text>2 (2E,6E,10E)-geranylgeranyl diphosphate = 15-cis-phytoene + 2 diphosphate</text>
        <dbReference type="Rhea" id="RHEA:34475"/>
        <dbReference type="ChEBI" id="CHEBI:27787"/>
        <dbReference type="ChEBI" id="CHEBI:33019"/>
        <dbReference type="ChEBI" id="CHEBI:58756"/>
        <dbReference type="EC" id="2.5.1.32"/>
    </reaction>
</comment>
<evidence type="ECO:0000256" key="2">
    <source>
        <dbReference type="ARBA" id="ARBA00012396"/>
    </source>
</evidence>
<evidence type="ECO:0000313" key="4">
    <source>
        <dbReference type="EMBL" id="KAK2141392.1"/>
    </source>
</evidence>
<dbReference type="InterPro" id="IPR002060">
    <property type="entry name" value="Squ/phyt_synthse"/>
</dbReference>
<dbReference type="PANTHER" id="PTHR31480">
    <property type="entry name" value="BIFUNCTIONAL LYCOPENE CYCLASE/PHYTOENE SYNTHASE"/>
    <property type="match status" value="1"/>
</dbReference>
<gene>
    <name evidence="4" type="ORF">LSH36_1109g00039</name>
</gene>
<reference evidence="4" key="1">
    <citation type="journal article" date="2023" name="Mol. Biol. Evol.">
        <title>Third-Generation Sequencing Reveals the Adaptive Role of the Epigenome in Three Deep-Sea Polychaetes.</title>
        <authorList>
            <person name="Perez M."/>
            <person name="Aroh O."/>
            <person name="Sun Y."/>
            <person name="Lan Y."/>
            <person name="Juniper S.K."/>
            <person name="Young C.R."/>
            <person name="Angers B."/>
            <person name="Qian P.Y."/>
        </authorList>
    </citation>
    <scope>NUCLEOTIDE SEQUENCE</scope>
    <source>
        <strain evidence="4">P08H-3</strain>
    </source>
</reference>